<feature type="domain" description="Peptidase C1A papain C-terminal" evidence="2">
    <location>
        <begin position="78"/>
        <end position="179"/>
    </location>
</feature>
<dbReference type="InParanoid" id="A0A674MZK5"/>
<dbReference type="Pfam" id="PF00112">
    <property type="entry name" value="Peptidase_C1"/>
    <property type="match status" value="1"/>
</dbReference>
<keyword evidence="1" id="KW-0732">Signal</keyword>
<feature type="signal peptide" evidence="1">
    <location>
        <begin position="1"/>
        <end position="17"/>
    </location>
</feature>
<dbReference type="InterPro" id="IPR000668">
    <property type="entry name" value="Peptidase_C1A_C"/>
</dbReference>
<dbReference type="Gene3D" id="3.90.70.10">
    <property type="entry name" value="Cysteine proteinases"/>
    <property type="match status" value="1"/>
</dbReference>
<dbReference type="AlphaFoldDB" id="A0A674MZK5"/>
<feature type="chain" id="PRO_5025404597" description="Peptidase C1A papain C-terminal domain-containing protein" evidence="1">
    <location>
        <begin position="18"/>
        <end position="293"/>
    </location>
</feature>
<organism evidence="3 4">
    <name type="scientific">Takifugu rubripes</name>
    <name type="common">Japanese pufferfish</name>
    <name type="synonym">Fugu rubripes</name>
    <dbReference type="NCBI Taxonomy" id="31033"/>
    <lineage>
        <taxon>Eukaryota</taxon>
        <taxon>Metazoa</taxon>
        <taxon>Chordata</taxon>
        <taxon>Craniata</taxon>
        <taxon>Vertebrata</taxon>
        <taxon>Euteleostomi</taxon>
        <taxon>Actinopterygii</taxon>
        <taxon>Neopterygii</taxon>
        <taxon>Teleostei</taxon>
        <taxon>Neoteleostei</taxon>
        <taxon>Acanthomorphata</taxon>
        <taxon>Eupercaria</taxon>
        <taxon>Tetraodontiformes</taxon>
        <taxon>Tetradontoidea</taxon>
        <taxon>Tetraodontidae</taxon>
        <taxon>Takifugu</taxon>
    </lineage>
</organism>
<dbReference type="GO" id="GO:0008234">
    <property type="term" value="F:cysteine-type peptidase activity"/>
    <property type="evidence" value="ECO:0007669"/>
    <property type="project" value="InterPro"/>
</dbReference>
<dbReference type="SUPFAM" id="SSF54001">
    <property type="entry name" value="Cysteine proteinases"/>
    <property type="match status" value="1"/>
</dbReference>
<dbReference type="Proteomes" id="UP000005226">
    <property type="component" value="Chromosome 14"/>
</dbReference>
<proteinExistence type="predicted"/>
<keyword evidence="4" id="KW-1185">Reference proteome</keyword>
<evidence type="ECO:0000313" key="3">
    <source>
        <dbReference type="Ensembl" id="ENSTRUP00000066846.1"/>
    </source>
</evidence>
<evidence type="ECO:0000256" key="1">
    <source>
        <dbReference type="SAM" id="SignalP"/>
    </source>
</evidence>
<dbReference type="Ensembl" id="ENSTRUT00000069722.1">
    <property type="protein sequence ID" value="ENSTRUP00000066846.1"/>
    <property type="gene ID" value="ENSTRUG00000030013.1"/>
</dbReference>
<evidence type="ECO:0000259" key="2">
    <source>
        <dbReference type="Pfam" id="PF00112"/>
    </source>
</evidence>
<dbReference type="GO" id="GO:0006508">
    <property type="term" value="P:proteolysis"/>
    <property type="evidence" value="ECO:0007669"/>
    <property type="project" value="InterPro"/>
</dbReference>
<reference evidence="3" key="3">
    <citation type="submission" date="2025-09" db="UniProtKB">
        <authorList>
            <consortium name="Ensembl"/>
        </authorList>
    </citation>
    <scope>IDENTIFICATION</scope>
</reference>
<sequence length="293" mass="32851">MEAILSSIWLQIPICLAICLNTDVALQRGPATASWLACLLQDKIVILDSDLYRTSARPHELLNLTQLPTVTTSQRIPRHCGSFWAHGHQDSLFINIKHRERWPSAYISVHHVIDRANSGTYHGGDRGKVWEYAHQHGVPDETCYRALRSKNQSPQSQKCNILKIYTLGKVEDFGRTSGRKDSRNLIQWPNQRTLMTALAVSPLNTWSLLKSISVAARGVANGTEYWIVWKLLGRAMGDHMTLQVVTSAYKGESGSKNSLALEKDCVYGYYAIIPPDPLTPQAIFHVKSNLCSD</sequence>
<accession>A0A674MZK5</accession>
<dbReference type="InterPro" id="IPR038765">
    <property type="entry name" value="Papain-like_cys_pep_sf"/>
</dbReference>
<evidence type="ECO:0000313" key="4">
    <source>
        <dbReference type="Proteomes" id="UP000005226"/>
    </source>
</evidence>
<name>A0A674MZK5_TAKRU</name>
<reference evidence="3" key="2">
    <citation type="submission" date="2025-08" db="UniProtKB">
        <authorList>
            <consortium name="Ensembl"/>
        </authorList>
    </citation>
    <scope>IDENTIFICATION</scope>
</reference>
<protein>
    <recommendedName>
        <fullName evidence="2">Peptidase C1A papain C-terminal domain-containing protein</fullName>
    </recommendedName>
</protein>
<reference evidence="3 4" key="1">
    <citation type="journal article" date="2011" name="Genome Biol. Evol.">
        <title>Integration of the genetic map and genome assembly of fugu facilitates insights into distinct features of genome evolution in teleosts and mammals.</title>
        <authorList>
            <person name="Kai W."/>
            <person name="Kikuchi K."/>
            <person name="Tohari S."/>
            <person name="Chew A.K."/>
            <person name="Tay A."/>
            <person name="Fujiwara A."/>
            <person name="Hosoya S."/>
            <person name="Suetake H."/>
            <person name="Naruse K."/>
            <person name="Brenner S."/>
            <person name="Suzuki Y."/>
            <person name="Venkatesh B."/>
        </authorList>
    </citation>
    <scope>NUCLEOTIDE SEQUENCE [LARGE SCALE GENOMIC DNA]</scope>
</reference>